<keyword evidence="9 13" id="KW-0560">Oxidoreductase</keyword>
<dbReference type="InterPro" id="IPR003953">
    <property type="entry name" value="FAD-dep_OxRdtase_2_FAD-bd"/>
</dbReference>
<evidence type="ECO:0000256" key="8">
    <source>
        <dbReference type="ARBA" id="ARBA00022827"/>
    </source>
</evidence>
<dbReference type="PANTHER" id="PTHR42716">
    <property type="entry name" value="L-ASPARTATE OXIDASE"/>
    <property type="match status" value="1"/>
</dbReference>
<evidence type="ECO:0000256" key="3">
    <source>
        <dbReference type="ARBA" id="ARBA00008562"/>
    </source>
</evidence>
<dbReference type="Pfam" id="PF00890">
    <property type="entry name" value="FAD_binding_2"/>
    <property type="match status" value="1"/>
</dbReference>
<evidence type="ECO:0000259" key="14">
    <source>
        <dbReference type="Pfam" id="PF00890"/>
    </source>
</evidence>
<gene>
    <name evidence="16" type="primary">nadB</name>
    <name evidence="16" type="ORF">GFC01_13635</name>
</gene>
<dbReference type="EMBL" id="WHYR01000044">
    <property type="protein sequence ID" value="MQL53277.1"/>
    <property type="molecule type" value="Genomic_DNA"/>
</dbReference>
<evidence type="ECO:0000256" key="11">
    <source>
        <dbReference type="NCBIfam" id="TIGR00551"/>
    </source>
</evidence>
<dbReference type="RefSeq" id="WP_152947755.1">
    <property type="nucleotide sequence ID" value="NZ_WHYR01000044.1"/>
</dbReference>
<dbReference type="InterPro" id="IPR015939">
    <property type="entry name" value="Fum_Rdtase/Succ_DH_flav-like_C"/>
</dbReference>
<dbReference type="GO" id="GO:0008734">
    <property type="term" value="F:L-aspartate oxidase activity"/>
    <property type="evidence" value="ECO:0007669"/>
    <property type="project" value="UniProtKB-UniRule"/>
</dbReference>
<protein>
    <recommendedName>
        <fullName evidence="5 11">L-aspartate oxidase</fullName>
        <ecNumber evidence="4 11">1.4.3.16</ecNumber>
    </recommendedName>
</protein>
<evidence type="ECO:0000256" key="5">
    <source>
        <dbReference type="ARBA" id="ARBA00021901"/>
    </source>
</evidence>
<evidence type="ECO:0000256" key="12">
    <source>
        <dbReference type="PIRSR" id="PIRSR000171-1"/>
    </source>
</evidence>
<dbReference type="Proteomes" id="UP000441717">
    <property type="component" value="Unassembled WGS sequence"/>
</dbReference>
<feature type="domain" description="FAD-dependent oxidoreductase 2 FAD-binding" evidence="14">
    <location>
        <begin position="20"/>
        <end position="392"/>
    </location>
</feature>
<evidence type="ECO:0000313" key="16">
    <source>
        <dbReference type="EMBL" id="MQL53277.1"/>
    </source>
</evidence>
<dbReference type="GO" id="GO:0034628">
    <property type="term" value="P:'de novo' NAD+ biosynthetic process from L-aspartate"/>
    <property type="evidence" value="ECO:0007669"/>
    <property type="project" value="TreeGrafter"/>
</dbReference>
<dbReference type="EC" id="1.4.3.16" evidence="4 11"/>
<dbReference type="Gene3D" id="3.50.50.60">
    <property type="entry name" value="FAD/NAD(P)-binding domain"/>
    <property type="match status" value="1"/>
</dbReference>
<dbReference type="SUPFAM" id="SSF56425">
    <property type="entry name" value="Succinate dehydrogenase/fumarate reductase flavoprotein, catalytic domain"/>
    <property type="match status" value="1"/>
</dbReference>
<comment type="pathway">
    <text evidence="2 13">Cofactor biosynthesis; NAD(+) biosynthesis; iminoaspartate from L-aspartate (oxidase route): step 1/1.</text>
</comment>
<dbReference type="FunFam" id="3.90.700.10:FF:000002">
    <property type="entry name" value="L-aspartate oxidase"/>
    <property type="match status" value="1"/>
</dbReference>
<evidence type="ECO:0000256" key="9">
    <source>
        <dbReference type="ARBA" id="ARBA00023002"/>
    </source>
</evidence>
<dbReference type="NCBIfam" id="TIGR00551">
    <property type="entry name" value="nadB"/>
    <property type="match status" value="1"/>
</dbReference>
<dbReference type="Gene3D" id="1.20.58.100">
    <property type="entry name" value="Fumarate reductase/succinate dehydrogenase flavoprotein-like, C-terminal domain"/>
    <property type="match status" value="1"/>
</dbReference>
<dbReference type="PANTHER" id="PTHR42716:SF2">
    <property type="entry name" value="L-ASPARTATE OXIDASE, CHLOROPLASTIC"/>
    <property type="match status" value="1"/>
</dbReference>
<feature type="active site" description="Proton acceptor" evidence="12">
    <location>
        <position position="290"/>
    </location>
</feature>
<keyword evidence="6 13" id="KW-0285">Flavoprotein</keyword>
<dbReference type="InterPro" id="IPR027477">
    <property type="entry name" value="Succ_DH/fumarate_Rdtase_cat_sf"/>
</dbReference>
<dbReference type="Gene3D" id="3.90.700.10">
    <property type="entry name" value="Succinate dehydrogenase/fumarate reductase flavoprotein, catalytic domain"/>
    <property type="match status" value="1"/>
</dbReference>
<accession>A0A6N7IV05</accession>
<keyword evidence="17" id="KW-1185">Reference proteome</keyword>
<dbReference type="Pfam" id="PF02910">
    <property type="entry name" value="Succ_DH_flav_C"/>
    <property type="match status" value="1"/>
</dbReference>
<evidence type="ECO:0000259" key="15">
    <source>
        <dbReference type="Pfam" id="PF02910"/>
    </source>
</evidence>
<dbReference type="PIRSF" id="PIRSF000171">
    <property type="entry name" value="SDHA_APRA_LASPO"/>
    <property type="match status" value="1"/>
</dbReference>
<evidence type="ECO:0000256" key="4">
    <source>
        <dbReference type="ARBA" id="ARBA00012173"/>
    </source>
</evidence>
<evidence type="ECO:0000256" key="7">
    <source>
        <dbReference type="ARBA" id="ARBA00022642"/>
    </source>
</evidence>
<evidence type="ECO:0000256" key="13">
    <source>
        <dbReference type="RuleBase" id="RU362049"/>
    </source>
</evidence>
<feature type="domain" description="Fumarate reductase/succinate dehydrogenase flavoprotein-like C-terminal" evidence="15">
    <location>
        <begin position="436"/>
        <end position="524"/>
    </location>
</feature>
<dbReference type="PRINTS" id="PR00368">
    <property type="entry name" value="FADPNR"/>
</dbReference>
<reference evidence="16 17" key="1">
    <citation type="submission" date="2019-10" db="EMBL/GenBank/DDBJ databases">
        <title>Comparative genomics of sulfur disproportionating microorganisms.</title>
        <authorList>
            <person name="Ward L.M."/>
            <person name="Bertran E."/>
            <person name="Johnston D."/>
        </authorList>
    </citation>
    <scope>NUCLEOTIDE SEQUENCE [LARGE SCALE GENOMIC DNA]</scope>
    <source>
        <strain evidence="16 17">DSM 14055</strain>
    </source>
</reference>
<comment type="similarity">
    <text evidence="3 13">Belongs to the FAD-dependent oxidoreductase 2 family. NadB subfamily.</text>
</comment>
<evidence type="ECO:0000313" key="17">
    <source>
        <dbReference type="Proteomes" id="UP000441717"/>
    </source>
</evidence>
<dbReference type="AlphaFoldDB" id="A0A6N7IV05"/>
<name>A0A6N7IV05_9FIRM</name>
<sequence length="526" mass="57801">MTVKYLVNFDTRQLPRENWDYVILGSGIAGLYTAHAASRHNRRVVVLTKHTVEDSNTDRAQGGIAAALGRSDSPALHLKDTLAAGAGLCDPEAVNVLVNEGPGRVRELMAMGAQFDTEDGRLALTREGAHSRRRILHAAGDATGAEIQRVLTEQARLARDIDVRENHLAVDLLVRDNVCYGVLALDQREGRLKAFYGRAVVLATGGIGQLFNHSTNPEVATGDGIALAYRAGAEVMDMEFIQFHPTVLSLPGAPRFLISEAVRGEGAYLRNRYGERFMPRYHELAELAPRDVVVRAILAEMAGSAADKVFLDLSHLDPEMIRQRFPTISRTLAGYGVDITRDPVPVAPAAHYMMGGVKTNLHGETSIERLYACGEVACQGVHGANRLASNSLLDGLVFGGRIVERVEATPAVPVECPDFSCRAMDESGELNVAELRKNIQNVMGKYVGPMRTAEGLEKALAFFEKWEQLEGRHAGSVEEMITRNMLLVGQLVAQAALMRTESRGGHYRRDYPEPRARWQKHIILRR</sequence>
<evidence type="ECO:0000256" key="10">
    <source>
        <dbReference type="ARBA" id="ARBA00048305"/>
    </source>
</evidence>
<evidence type="ECO:0000256" key="6">
    <source>
        <dbReference type="ARBA" id="ARBA00022630"/>
    </source>
</evidence>
<evidence type="ECO:0000256" key="2">
    <source>
        <dbReference type="ARBA" id="ARBA00004950"/>
    </source>
</evidence>
<dbReference type="SUPFAM" id="SSF46977">
    <property type="entry name" value="Succinate dehydrogenase/fumarate reductase flavoprotein C-terminal domain"/>
    <property type="match status" value="1"/>
</dbReference>
<dbReference type="OrthoDB" id="9806724at2"/>
<dbReference type="SUPFAM" id="SSF51905">
    <property type="entry name" value="FAD/NAD(P)-binding domain"/>
    <property type="match status" value="1"/>
</dbReference>
<dbReference type="InterPro" id="IPR037099">
    <property type="entry name" value="Fum_R/Succ_DH_flav-like_C_sf"/>
</dbReference>
<evidence type="ECO:0000256" key="1">
    <source>
        <dbReference type="ARBA" id="ARBA00001974"/>
    </source>
</evidence>
<comment type="catalytic activity">
    <reaction evidence="10">
        <text>L-aspartate + O2 = iminosuccinate + H2O2</text>
        <dbReference type="Rhea" id="RHEA:25876"/>
        <dbReference type="ChEBI" id="CHEBI:15379"/>
        <dbReference type="ChEBI" id="CHEBI:16240"/>
        <dbReference type="ChEBI" id="CHEBI:29991"/>
        <dbReference type="ChEBI" id="CHEBI:77875"/>
        <dbReference type="EC" id="1.4.3.16"/>
    </reaction>
    <physiologicalReaction direction="left-to-right" evidence="10">
        <dbReference type="Rhea" id="RHEA:25877"/>
    </physiologicalReaction>
</comment>
<dbReference type="GO" id="GO:0005737">
    <property type="term" value="C:cytoplasm"/>
    <property type="evidence" value="ECO:0007669"/>
    <property type="project" value="UniProtKB-SubCell"/>
</dbReference>
<comment type="subcellular location">
    <subcellularLocation>
        <location evidence="13">Cytoplasm</location>
    </subcellularLocation>
</comment>
<keyword evidence="8 13" id="KW-0274">FAD</keyword>
<dbReference type="InterPro" id="IPR036188">
    <property type="entry name" value="FAD/NAD-bd_sf"/>
</dbReference>
<dbReference type="InterPro" id="IPR005288">
    <property type="entry name" value="NadB"/>
</dbReference>
<comment type="cofactor">
    <cofactor evidence="1 13">
        <name>FAD</name>
        <dbReference type="ChEBI" id="CHEBI:57692"/>
    </cofactor>
</comment>
<organism evidence="16 17">
    <name type="scientific">Desulfofundulus thermobenzoicus</name>
    <dbReference type="NCBI Taxonomy" id="29376"/>
    <lineage>
        <taxon>Bacteria</taxon>
        <taxon>Bacillati</taxon>
        <taxon>Bacillota</taxon>
        <taxon>Clostridia</taxon>
        <taxon>Eubacteriales</taxon>
        <taxon>Peptococcaceae</taxon>
        <taxon>Desulfofundulus</taxon>
    </lineage>
</organism>
<dbReference type="UniPathway" id="UPA00253">
    <property type="reaction ID" value="UER00326"/>
</dbReference>
<proteinExistence type="inferred from homology"/>
<comment type="caution">
    <text evidence="16">The sequence shown here is derived from an EMBL/GenBank/DDBJ whole genome shotgun (WGS) entry which is preliminary data.</text>
</comment>
<dbReference type="GO" id="GO:0033765">
    <property type="term" value="F:steroid dehydrogenase activity, acting on the CH-CH group of donors"/>
    <property type="evidence" value="ECO:0007669"/>
    <property type="project" value="UniProtKB-ARBA"/>
</dbReference>
<keyword evidence="7 13" id="KW-0662">Pyridine nucleotide biosynthesis</keyword>
<comment type="function">
    <text evidence="13">Catalyzes the oxidation of L-aspartate to iminoaspartate.</text>
</comment>